<dbReference type="STRING" id="1458275.AZ34_04195"/>
<keyword evidence="2 5" id="KW-0812">Transmembrane</keyword>
<dbReference type="InterPro" id="IPR007267">
    <property type="entry name" value="GtrA_DPMS_TM"/>
</dbReference>
<proteinExistence type="predicted"/>
<protein>
    <recommendedName>
        <fullName evidence="6">GtrA/DPMS transmembrane domain-containing protein</fullName>
    </recommendedName>
</protein>
<evidence type="ECO:0000313" key="8">
    <source>
        <dbReference type="Proteomes" id="UP000023268"/>
    </source>
</evidence>
<organism evidence="7 8">
    <name type="scientific">Hylemonella gracilis str. Niagara R</name>
    <dbReference type="NCBI Taxonomy" id="1458275"/>
    <lineage>
        <taxon>Bacteria</taxon>
        <taxon>Pseudomonadati</taxon>
        <taxon>Pseudomonadota</taxon>
        <taxon>Betaproteobacteria</taxon>
        <taxon>Burkholderiales</taxon>
        <taxon>Comamonadaceae</taxon>
        <taxon>Hylemonella</taxon>
    </lineage>
</organism>
<feature type="transmembrane region" description="Helical" evidence="5">
    <location>
        <begin position="18"/>
        <end position="40"/>
    </location>
</feature>
<dbReference type="GO" id="GO:0016020">
    <property type="term" value="C:membrane"/>
    <property type="evidence" value="ECO:0007669"/>
    <property type="project" value="UniProtKB-SubCell"/>
</dbReference>
<keyword evidence="4 5" id="KW-0472">Membrane</keyword>
<evidence type="ECO:0000256" key="4">
    <source>
        <dbReference type="ARBA" id="ARBA00023136"/>
    </source>
</evidence>
<evidence type="ECO:0000256" key="3">
    <source>
        <dbReference type="ARBA" id="ARBA00022989"/>
    </source>
</evidence>
<dbReference type="Proteomes" id="UP000023268">
    <property type="component" value="Unassembled WGS sequence"/>
</dbReference>
<sequence length="118" mass="13332">MGGIGALSYLLFSNLYDWLGAPTHLSPLLAWLSGLVIVYFGHMKFTYRVQARHRQMGFRFLVMQSYNLAMSTASTIFVRDWLQLPYFVASVAALATTVPVLFVLGKYWVYVSDPKSSP</sequence>
<dbReference type="AlphaFoldDB" id="A0A016XLK4"/>
<evidence type="ECO:0000256" key="2">
    <source>
        <dbReference type="ARBA" id="ARBA00022692"/>
    </source>
</evidence>
<evidence type="ECO:0000256" key="5">
    <source>
        <dbReference type="SAM" id="Phobius"/>
    </source>
</evidence>
<evidence type="ECO:0000313" key="7">
    <source>
        <dbReference type="EMBL" id="EYC52790.1"/>
    </source>
</evidence>
<feature type="transmembrane region" description="Helical" evidence="5">
    <location>
        <begin position="60"/>
        <end position="78"/>
    </location>
</feature>
<feature type="transmembrane region" description="Helical" evidence="5">
    <location>
        <begin position="84"/>
        <end position="109"/>
    </location>
</feature>
<evidence type="ECO:0000259" key="6">
    <source>
        <dbReference type="Pfam" id="PF04138"/>
    </source>
</evidence>
<evidence type="ECO:0000256" key="1">
    <source>
        <dbReference type="ARBA" id="ARBA00004141"/>
    </source>
</evidence>
<comment type="subcellular location">
    <subcellularLocation>
        <location evidence="1">Membrane</location>
        <topology evidence="1">Multi-pass membrane protein</topology>
    </subcellularLocation>
</comment>
<accession>A0A016XLK4</accession>
<comment type="caution">
    <text evidence="7">The sequence shown here is derived from an EMBL/GenBank/DDBJ whole genome shotgun (WGS) entry which is preliminary data.</text>
</comment>
<keyword evidence="3 5" id="KW-1133">Transmembrane helix</keyword>
<name>A0A016XLK4_9BURK</name>
<dbReference type="GO" id="GO:0000271">
    <property type="term" value="P:polysaccharide biosynthetic process"/>
    <property type="evidence" value="ECO:0007669"/>
    <property type="project" value="InterPro"/>
</dbReference>
<reference evidence="7 8" key="1">
    <citation type="submission" date="2014-02" db="EMBL/GenBank/DDBJ databases">
        <title>Draft Genome of Hylemonella gracilis isolated from the Niagara River.</title>
        <authorList>
            <person name="Pawlowski D.R."/>
            <person name="Koudelka G.B."/>
        </authorList>
    </citation>
    <scope>NUCLEOTIDE SEQUENCE [LARGE SCALE GENOMIC DNA]</scope>
    <source>
        <strain evidence="7 8">Niagara R</strain>
    </source>
</reference>
<dbReference type="Pfam" id="PF04138">
    <property type="entry name" value="GtrA_DPMS_TM"/>
    <property type="match status" value="1"/>
</dbReference>
<feature type="domain" description="GtrA/DPMS transmembrane" evidence="6">
    <location>
        <begin position="2"/>
        <end position="109"/>
    </location>
</feature>
<gene>
    <name evidence="7" type="ORF">AZ34_04195</name>
</gene>
<dbReference type="EMBL" id="JEMG01000001">
    <property type="protein sequence ID" value="EYC52790.1"/>
    <property type="molecule type" value="Genomic_DNA"/>
</dbReference>